<dbReference type="SUPFAM" id="SSF54060">
    <property type="entry name" value="His-Me finger endonucleases"/>
    <property type="match status" value="1"/>
</dbReference>
<feature type="domain" description="DNA/RNA non-specific endonuclease/pyrophosphatase/phosphodiesterase" evidence="5">
    <location>
        <begin position="12"/>
        <end position="221"/>
    </location>
</feature>
<evidence type="ECO:0000313" key="7">
    <source>
        <dbReference type="Proteomes" id="UP000001357"/>
    </source>
</evidence>
<evidence type="ECO:0000256" key="1">
    <source>
        <dbReference type="ARBA" id="ARBA00010052"/>
    </source>
</evidence>
<dbReference type="GO" id="GO:0003676">
    <property type="term" value="F:nucleic acid binding"/>
    <property type="evidence" value="ECO:0007669"/>
    <property type="project" value="InterPro"/>
</dbReference>
<evidence type="ECO:0000259" key="5">
    <source>
        <dbReference type="SMART" id="SM00892"/>
    </source>
</evidence>
<dbReference type="EMBL" id="CH991547">
    <property type="protein sequence ID" value="EDQ90520.1"/>
    <property type="molecule type" value="Genomic_DNA"/>
</dbReference>
<dbReference type="GO" id="GO:0046872">
    <property type="term" value="F:metal ion binding"/>
    <property type="evidence" value="ECO:0007669"/>
    <property type="project" value="UniProtKB-KW"/>
</dbReference>
<evidence type="ECO:0000313" key="6">
    <source>
        <dbReference type="EMBL" id="EDQ90520.1"/>
    </source>
</evidence>
<gene>
    <name evidence="6" type="ORF">MONBRDRAFT_2310</name>
</gene>
<comment type="similarity">
    <text evidence="1">Belongs to the DNA/RNA non-specific endonuclease family.</text>
</comment>
<dbReference type="GO" id="GO:0005634">
    <property type="term" value="C:nucleus"/>
    <property type="evidence" value="ECO:0000318"/>
    <property type="project" value="GO_Central"/>
</dbReference>
<dbReference type="AlphaFoldDB" id="A9UW85"/>
<dbReference type="Proteomes" id="UP000001357">
    <property type="component" value="Unassembled WGS sequence"/>
</dbReference>
<dbReference type="OMA" id="MVITHEV"/>
<dbReference type="GeneID" id="5889883"/>
<proteinExistence type="inferred from homology"/>
<dbReference type="CDD" id="cd00091">
    <property type="entry name" value="NUC"/>
    <property type="match status" value="1"/>
</dbReference>
<dbReference type="SMART" id="SM00892">
    <property type="entry name" value="Endonuclease_NS"/>
    <property type="match status" value="1"/>
</dbReference>
<dbReference type="InParanoid" id="A9UW85"/>
<keyword evidence="3" id="KW-0479">Metal-binding</keyword>
<dbReference type="InterPro" id="IPR044929">
    <property type="entry name" value="DNA/RNA_non-sp_Endonuclease_sf"/>
</dbReference>
<evidence type="ECO:0000259" key="4">
    <source>
        <dbReference type="SMART" id="SM00477"/>
    </source>
</evidence>
<dbReference type="RefSeq" id="XP_001744571.1">
    <property type="nucleotide sequence ID" value="XM_001744519.1"/>
</dbReference>
<dbReference type="InterPro" id="IPR020821">
    <property type="entry name" value="ENPP1-3/EXOG-like_nuc-like"/>
</dbReference>
<protein>
    <recommendedName>
        <fullName evidence="8">Endonuclease</fullName>
    </recommendedName>
</protein>
<dbReference type="KEGG" id="mbr:MONBRDRAFT_2310"/>
<feature type="non-terminal residue" evidence="6">
    <location>
        <position position="222"/>
    </location>
</feature>
<dbReference type="PANTHER" id="PTHR13966">
    <property type="entry name" value="ENDONUCLEASE RELATED"/>
    <property type="match status" value="1"/>
</dbReference>
<name>A9UW85_MONBE</name>
<dbReference type="Pfam" id="PF01223">
    <property type="entry name" value="Endonuclease_NS"/>
    <property type="match status" value="1"/>
</dbReference>
<organism evidence="6 7">
    <name type="scientific">Monosiga brevicollis</name>
    <name type="common">Choanoflagellate</name>
    <dbReference type="NCBI Taxonomy" id="81824"/>
    <lineage>
        <taxon>Eukaryota</taxon>
        <taxon>Choanoflagellata</taxon>
        <taxon>Craspedida</taxon>
        <taxon>Salpingoecidae</taxon>
        <taxon>Monosiga</taxon>
    </lineage>
</organism>
<dbReference type="InterPro" id="IPR040255">
    <property type="entry name" value="Non-specific_endonuclease"/>
</dbReference>
<feature type="domain" description="ENPP1-3/EXOG-like endonuclease/phosphodiesterase" evidence="4">
    <location>
        <begin position="13"/>
        <end position="221"/>
    </location>
</feature>
<sequence length="222" mass="25480">KYGLPSLENVRLHGHYITSINHRTRVPNWVLQHLTAESLALGDADRKFARFTEDDYVHLPFRAQLNDYRRSGYSRGHLVPAGDSHFSTDAMQSTFLLSSNIVPQDMSMNGCDWLRLEKWTRDLTRQYRNVYVVSGPLWLPSRDPETGKMVITHEVIGQNQVHVPTHLFKAVLAEQEDGQDRAVAAFIMPNRPIKDELPLQHYQVPVSEVERMAGIHIFPKAQ</sequence>
<dbReference type="GO" id="GO:0005743">
    <property type="term" value="C:mitochondrial inner membrane"/>
    <property type="evidence" value="ECO:0000318"/>
    <property type="project" value="GO_Central"/>
</dbReference>
<dbReference type="GO" id="GO:0004521">
    <property type="term" value="F:RNA endonuclease activity"/>
    <property type="evidence" value="ECO:0000318"/>
    <property type="project" value="GO_Central"/>
</dbReference>
<feature type="active site" description="Proton acceptor" evidence="2">
    <location>
        <position position="77"/>
    </location>
</feature>
<keyword evidence="7" id="KW-1185">Reference proteome</keyword>
<evidence type="ECO:0000256" key="3">
    <source>
        <dbReference type="PIRSR" id="PIRSR640255-2"/>
    </source>
</evidence>
<dbReference type="GO" id="GO:0000014">
    <property type="term" value="F:single-stranded DNA endodeoxyribonuclease activity"/>
    <property type="evidence" value="ECO:0000318"/>
    <property type="project" value="GO_Central"/>
</dbReference>
<feature type="binding site" evidence="3">
    <location>
        <position position="109"/>
    </location>
    <ligand>
        <name>Mg(2+)</name>
        <dbReference type="ChEBI" id="CHEBI:18420"/>
        <note>catalytic</note>
    </ligand>
</feature>
<evidence type="ECO:0000256" key="2">
    <source>
        <dbReference type="PIRSR" id="PIRSR640255-1"/>
    </source>
</evidence>
<dbReference type="PANTHER" id="PTHR13966:SF5">
    <property type="entry name" value="ENDONUCLEASE G, MITOCHONDRIAL"/>
    <property type="match status" value="1"/>
</dbReference>
<dbReference type="Gene3D" id="3.40.570.10">
    <property type="entry name" value="Extracellular Endonuclease, subunit A"/>
    <property type="match status" value="1"/>
</dbReference>
<dbReference type="SMART" id="SM00477">
    <property type="entry name" value="NUC"/>
    <property type="match status" value="1"/>
</dbReference>
<accession>A9UW85</accession>
<dbReference type="InterPro" id="IPR001604">
    <property type="entry name" value="Endo_G_ENPP1-like_dom"/>
</dbReference>
<dbReference type="STRING" id="81824.A9UW85"/>
<dbReference type="eggNOG" id="KOG3721">
    <property type="taxonomic scope" value="Eukaryota"/>
</dbReference>
<reference evidence="6 7" key="1">
    <citation type="journal article" date="2008" name="Nature">
        <title>The genome of the choanoflagellate Monosiga brevicollis and the origin of metazoans.</title>
        <authorList>
            <consortium name="JGI Sequencing"/>
            <person name="King N."/>
            <person name="Westbrook M.J."/>
            <person name="Young S.L."/>
            <person name="Kuo A."/>
            <person name="Abedin M."/>
            <person name="Chapman J."/>
            <person name="Fairclough S."/>
            <person name="Hellsten U."/>
            <person name="Isogai Y."/>
            <person name="Letunic I."/>
            <person name="Marr M."/>
            <person name="Pincus D."/>
            <person name="Putnam N."/>
            <person name="Rokas A."/>
            <person name="Wright K.J."/>
            <person name="Zuzow R."/>
            <person name="Dirks W."/>
            <person name="Good M."/>
            <person name="Goodstein D."/>
            <person name="Lemons D."/>
            <person name="Li W."/>
            <person name="Lyons J.B."/>
            <person name="Morris A."/>
            <person name="Nichols S."/>
            <person name="Richter D.J."/>
            <person name="Salamov A."/>
            <person name="Bork P."/>
            <person name="Lim W.A."/>
            <person name="Manning G."/>
            <person name="Miller W.T."/>
            <person name="McGinnis W."/>
            <person name="Shapiro H."/>
            <person name="Tjian R."/>
            <person name="Grigoriev I.V."/>
            <person name="Rokhsar D."/>
        </authorList>
    </citation>
    <scope>NUCLEOTIDE SEQUENCE [LARGE SCALE GENOMIC DNA]</scope>
    <source>
        <strain evidence="7">MX1 / ATCC 50154</strain>
    </source>
</reference>
<dbReference type="InterPro" id="IPR044925">
    <property type="entry name" value="His-Me_finger_sf"/>
</dbReference>
<feature type="non-terminal residue" evidence="6">
    <location>
        <position position="1"/>
    </location>
</feature>
<dbReference type="GO" id="GO:0006309">
    <property type="term" value="P:apoptotic DNA fragmentation"/>
    <property type="evidence" value="ECO:0000318"/>
    <property type="project" value="GO_Central"/>
</dbReference>
<evidence type="ECO:0008006" key="8">
    <source>
        <dbReference type="Google" id="ProtNLM"/>
    </source>
</evidence>